<comment type="caution">
    <text evidence="1">Lacks conserved residue(s) required for the propagation of feature annotation.</text>
</comment>
<keyword evidence="5" id="KW-1185">Reference proteome</keyword>
<protein>
    <recommendedName>
        <fullName evidence="3">ShKT domain-containing protein</fullName>
    </recommendedName>
</protein>
<feature type="signal peptide" evidence="2">
    <location>
        <begin position="1"/>
        <end position="18"/>
    </location>
</feature>
<evidence type="ECO:0000313" key="4">
    <source>
        <dbReference type="EMBL" id="GMR46390.1"/>
    </source>
</evidence>
<name>A0AAN5CL89_9BILA</name>
<dbReference type="PANTHER" id="PTHR46707:SF1">
    <property type="entry name" value="COEXPRESSED WITH POLYCYSTINS-RELATED"/>
    <property type="match status" value="1"/>
</dbReference>
<evidence type="ECO:0000256" key="1">
    <source>
        <dbReference type="PROSITE-ProRule" id="PRU01005"/>
    </source>
</evidence>
<dbReference type="EMBL" id="BTRK01000004">
    <property type="protein sequence ID" value="GMR46390.1"/>
    <property type="molecule type" value="Genomic_DNA"/>
</dbReference>
<evidence type="ECO:0000313" key="5">
    <source>
        <dbReference type="Proteomes" id="UP001328107"/>
    </source>
</evidence>
<feature type="domain" description="ShKT" evidence="3">
    <location>
        <begin position="20"/>
        <end position="58"/>
    </location>
</feature>
<dbReference type="InterPro" id="IPR003582">
    <property type="entry name" value="ShKT_dom"/>
</dbReference>
<dbReference type="PANTHER" id="PTHR46707">
    <property type="entry name" value="PROTEIN CBG07468"/>
    <property type="match status" value="1"/>
</dbReference>
<evidence type="ECO:0000256" key="2">
    <source>
        <dbReference type="SAM" id="SignalP"/>
    </source>
</evidence>
<sequence length="205" mass="21015">RVLLAIVGCATLFGGASATCAAADNVNCPTWIKSGFCDNYSPVTLAVSCPKSCPKAGCGATAVPSTGTNTTTVTENANCAKWNNDPKNGFCATATADQKKIFCKTTCAAEIAAVDDCAVFVQTGDKSVRTGGNRTTTIKTAATTTNLLMNVFAKEKCTVGLYSVEAPAATDTVIKSYGPATAPSQYFKITVAAEQAAKGVTCMCT</sequence>
<dbReference type="PROSITE" id="PS51670">
    <property type="entry name" value="SHKT"/>
    <property type="match status" value="1"/>
</dbReference>
<organism evidence="4 5">
    <name type="scientific">Pristionchus mayeri</name>
    <dbReference type="NCBI Taxonomy" id="1317129"/>
    <lineage>
        <taxon>Eukaryota</taxon>
        <taxon>Metazoa</taxon>
        <taxon>Ecdysozoa</taxon>
        <taxon>Nematoda</taxon>
        <taxon>Chromadorea</taxon>
        <taxon>Rhabditida</taxon>
        <taxon>Rhabditina</taxon>
        <taxon>Diplogasteromorpha</taxon>
        <taxon>Diplogasteroidea</taxon>
        <taxon>Neodiplogasteridae</taxon>
        <taxon>Pristionchus</taxon>
    </lineage>
</organism>
<feature type="non-terminal residue" evidence="4">
    <location>
        <position position="1"/>
    </location>
</feature>
<dbReference type="Proteomes" id="UP001328107">
    <property type="component" value="Unassembled WGS sequence"/>
</dbReference>
<keyword evidence="2" id="KW-0732">Signal</keyword>
<comment type="caution">
    <text evidence="4">The sequence shown here is derived from an EMBL/GenBank/DDBJ whole genome shotgun (WGS) entry which is preliminary data.</text>
</comment>
<proteinExistence type="predicted"/>
<reference evidence="5" key="1">
    <citation type="submission" date="2022-10" db="EMBL/GenBank/DDBJ databases">
        <title>Genome assembly of Pristionchus species.</title>
        <authorList>
            <person name="Yoshida K."/>
            <person name="Sommer R.J."/>
        </authorList>
    </citation>
    <scope>NUCLEOTIDE SEQUENCE [LARGE SCALE GENOMIC DNA]</scope>
    <source>
        <strain evidence="5">RS5460</strain>
    </source>
</reference>
<dbReference type="AlphaFoldDB" id="A0AAN5CL89"/>
<feature type="chain" id="PRO_5042907487" description="ShKT domain-containing protein" evidence="2">
    <location>
        <begin position="19"/>
        <end position="205"/>
    </location>
</feature>
<gene>
    <name evidence="4" type="ORF">PMAYCL1PPCAC_16585</name>
</gene>
<accession>A0AAN5CL89</accession>
<evidence type="ECO:0000259" key="3">
    <source>
        <dbReference type="PROSITE" id="PS51670"/>
    </source>
</evidence>